<dbReference type="SUPFAM" id="SSF47616">
    <property type="entry name" value="GST C-terminal domain-like"/>
    <property type="match status" value="1"/>
</dbReference>
<gene>
    <name evidence="11" type="primary">GSTO1_2</name>
    <name evidence="11" type="ORF">SK128_020991</name>
</gene>
<name>A0AAN8XGN1_HALRR</name>
<evidence type="ECO:0000256" key="1">
    <source>
        <dbReference type="ARBA" id="ARBA00011067"/>
    </source>
</evidence>
<dbReference type="PROSITE" id="PS50405">
    <property type="entry name" value="GST_CTER"/>
    <property type="match status" value="1"/>
</dbReference>
<comment type="similarity">
    <text evidence="1">Belongs to the GST superfamily. Omega family.</text>
</comment>
<dbReference type="FunFam" id="3.40.30.10:FF:000123">
    <property type="entry name" value="Glutathione transferase o1"/>
    <property type="match status" value="1"/>
</dbReference>
<dbReference type="Proteomes" id="UP001381693">
    <property type="component" value="Unassembled WGS sequence"/>
</dbReference>
<dbReference type="GO" id="GO:0006749">
    <property type="term" value="P:glutathione metabolic process"/>
    <property type="evidence" value="ECO:0007669"/>
    <property type="project" value="TreeGrafter"/>
</dbReference>
<dbReference type="FunFam" id="1.20.1050.10:FF:000009">
    <property type="entry name" value="Glutathione S-transferase omega-1"/>
    <property type="match status" value="1"/>
</dbReference>
<evidence type="ECO:0000313" key="11">
    <source>
        <dbReference type="EMBL" id="KAK7082556.1"/>
    </source>
</evidence>
<evidence type="ECO:0000256" key="2">
    <source>
        <dbReference type="ARBA" id="ARBA00012436"/>
    </source>
</evidence>
<keyword evidence="4" id="KW-0560">Oxidoreductase</keyword>
<evidence type="ECO:0000259" key="10">
    <source>
        <dbReference type="PROSITE" id="PS50405"/>
    </source>
</evidence>
<dbReference type="InterPro" id="IPR040079">
    <property type="entry name" value="Glutathione_S-Trfase"/>
</dbReference>
<dbReference type="GO" id="GO:0045174">
    <property type="term" value="F:glutathione dehydrogenase (ascorbate) activity"/>
    <property type="evidence" value="ECO:0007669"/>
    <property type="project" value="TreeGrafter"/>
</dbReference>
<reference evidence="11 12" key="1">
    <citation type="submission" date="2023-11" db="EMBL/GenBank/DDBJ databases">
        <title>Halocaridina rubra genome assembly.</title>
        <authorList>
            <person name="Smith C."/>
        </authorList>
    </citation>
    <scope>NUCLEOTIDE SEQUENCE [LARGE SCALE GENOMIC DNA]</scope>
    <source>
        <strain evidence="11">EP-1</strain>
        <tissue evidence="11">Whole</tissue>
    </source>
</reference>
<accession>A0AAN8XGN1</accession>
<dbReference type="PRINTS" id="PR01625">
    <property type="entry name" value="GSTRNSFRASEO"/>
</dbReference>
<dbReference type="Pfam" id="PF00043">
    <property type="entry name" value="GST_C"/>
    <property type="match status" value="1"/>
</dbReference>
<evidence type="ECO:0000313" key="12">
    <source>
        <dbReference type="Proteomes" id="UP001381693"/>
    </source>
</evidence>
<feature type="domain" description="GST N-terminal" evidence="9">
    <location>
        <begin position="28"/>
        <end position="106"/>
    </location>
</feature>
<dbReference type="EMBL" id="JAXCGZ010003972">
    <property type="protein sequence ID" value="KAK7082556.1"/>
    <property type="molecule type" value="Genomic_DNA"/>
</dbReference>
<evidence type="ECO:0000256" key="7">
    <source>
        <dbReference type="ARBA" id="ARBA00048353"/>
    </source>
</evidence>
<organism evidence="11 12">
    <name type="scientific">Halocaridina rubra</name>
    <name type="common">Hawaiian red shrimp</name>
    <dbReference type="NCBI Taxonomy" id="373956"/>
    <lineage>
        <taxon>Eukaryota</taxon>
        <taxon>Metazoa</taxon>
        <taxon>Ecdysozoa</taxon>
        <taxon>Arthropoda</taxon>
        <taxon>Crustacea</taxon>
        <taxon>Multicrustacea</taxon>
        <taxon>Malacostraca</taxon>
        <taxon>Eumalacostraca</taxon>
        <taxon>Eucarida</taxon>
        <taxon>Decapoda</taxon>
        <taxon>Pleocyemata</taxon>
        <taxon>Caridea</taxon>
        <taxon>Atyoidea</taxon>
        <taxon>Atyidae</taxon>
        <taxon>Halocaridina</taxon>
    </lineage>
</organism>
<dbReference type="InterPro" id="IPR050983">
    <property type="entry name" value="GST_Omega/HSP26"/>
</dbReference>
<dbReference type="InterPro" id="IPR004045">
    <property type="entry name" value="Glutathione_S-Trfase_N"/>
</dbReference>
<dbReference type="InterPro" id="IPR036282">
    <property type="entry name" value="Glutathione-S-Trfase_C_sf"/>
</dbReference>
<protein>
    <recommendedName>
        <fullName evidence="5">Glutathione-dependent dehydroascorbate reductase</fullName>
        <ecNumber evidence="3">1.20.4.2</ecNumber>
        <ecNumber evidence="2">1.8.5.1</ecNumber>
    </recommendedName>
    <alternativeName>
        <fullName evidence="6">Monomethylarsonic acid reductase</fullName>
    </alternativeName>
</protein>
<evidence type="ECO:0000259" key="9">
    <source>
        <dbReference type="PROSITE" id="PS50404"/>
    </source>
</evidence>
<evidence type="ECO:0000256" key="8">
    <source>
        <dbReference type="ARBA" id="ARBA00049544"/>
    </source>
</evidence>
<dbReference type="SFLD" id="SFLDS00019">
    <property type="entry name" value="Glutathione_Transferase_(cytos"/>
    <property type="match status" value="1"/>
</dbReference>
<dbReference type="EC" id="1.20.4.2" evidence="3"/>
<comment type="catalytic activity">
    <reaction evidence="7">
        <text>methylarsonate + 2 glutathione + H(+) = methylarsonous acid + glutathione disulfide + H2O</text>
        <dbReference type="Rhea" id="RHEA:15969"/>
        <dbReference type="ChEBI" id="CHEBI:15377"/>
        <dbReference type="ChEBI" id="CHEBI:15378"/>
        <dbReference type="ChEBI" id="CHEBI:17826"/>
        <dbReference type="ChEBI" id="CHEBI:33409"/>
        <dbReference type="ChEBI" id="CHEBI:57925"/>
        <dbReference type="ChEBI" id="CHEBI:58297"/>
        <dbReference type="EC" id="1.20.4.2"/>
    </reaction>
</comment>
<feature type="domain" description="GST C-terminal" evidence="10">
    <location>
        <begin position="111"/>
        <end position="238"/>
    </location>
</feature>
<dbReference type="EC" id="1.8.5.1" evidence="2"/>
<dbReference type="PROSITE" id="PS50404">
    <property type="entry name" value="GST_NTER"/>
    <property type="match status" value="1"/>
</dbReference>
<sequence>MRKGLSQLSKMSLLHLKTGSVCPPTTPGLLRCYNMKYCPYAQRTLLVLHAKNIKHEVVNINLMEKPEWFFEKNPLAKVPTLELDGKLMYESLVTCDYLDEVYPEPPLYPRDPWQKGRERCLIELFGKVISSMYKTYRAYAKEDKEEMAETFNEVVNGLAPFEAELKIRGTKFFGGNTPGMLDYILWPFGERFPVVEISARKMLPQTELPLLKSWMQNMKEDRAVKAVYIPPEIHKMYLEDSLSGKPGYDKNYSALLASKV</sequence>
<dbReference type="SFLD" id="SFLDG00358">
    <property type="entry name" value="Main_(cytGST)"/>
    <property type="match status" value="1"/>
</dbReference>
<comment type="caution">
    <text evidence="11">The sequence shown here is derived from an EMBL/GenBank/DDBJ whole genome shotgun (WGS) entry which is preliminary data.</text>
</comment>
<dbReference type="Gene3D" id="1.20.1050.10">
    <property type="match status" value="1"/>
</dbReference>
<evidence type="ECO:0000256" key="4">
    <source>
        <dbReference type="ARBA" id="ARBA00023002"/>
    </source>
</evidence>
<dbReference type="PANTHER" id="PTHR43968:SF6">
    <property type="entry name" value="GLUTATHIONE S-TRANSFERASE OMEGA"/>
    <property type="match status" value="1"/>
</dbReference>
<evidence type="ECO:0000256" key="6">
    <source>
        <dbReference type="ARBA" id="ARBA00032681"/>
    </source>
</evidence>
<dbReference type="InterPro" id="IPR010987">
    <property type="entry name" value="Glutathione-S-Trfase_C-like"/>
</dbReference>
<dbReference type="InterPro" id="IPR004046">
    <property type="entry name" value="GST_C"/>
</dbReference>
<keyword evidence="12" id="KW-1185">Reference proteome</keyword>
<evidence type="ECO:0000256" key="3">
    <source>
        <dbReference type="ARBA" id="ARBA00013060"/>
    </source>
</evidence>
<dbReference type="Pfam" id="PF13417">
    <property type="entry name" value="GST_N_3"/>
    <property type="match status" value="1"/>
</dbReference>
<dbReference type="InterPro" id="IPR036249">
    <property type="entry name" value="Thioredoxin-like_sf"/>
</dbReference>
<dbReference type="Gene3D" id="3.40.30.10">
    <property type="entry name" value="Glutaredoxin"/>
    <property type="match status" value="1"/>
</dbReference>
<comment type="catalytic activity">
    <reaction evidence="8">
        <text>L-dehydroascorbate + 2 glutathione = glutathione disulfide + L-ascorbate</text>
        <dbReference type="Rhea" id="RHEA:24424"/>
        <dbReference type="ChEBI" id="CHEBI:38290"/>
        <dbReference type="ChEBI" id="CHEBI:57925"/>
        <dbReference type="ChEBI" id="CHEBI:58297"/>
        <dbReference type="ChEBI" id="CHEBI:58539"/>
        <dbReference type="EC" id="1.8.5.1"/>
    </reaction>
</comment>
<dbReference type="SUPFAM" id="SSF52833">
    <property type="entry name" value="Thioredoxin-like"/>
    <property type="match status" value="1"/>
</dbReference>
<dbReference type="AlphaFoldDB" id="A0AAN8XGN1"/>
<proteinExistence type="inferred from homology"/>
<dbReference type="GO" id="GO:0005737">
    <property type="term" value="C:cytoplasm"/>
    <property type="evidence" value="ECO:0007669"/>
    <property type="project" value="InterPro"/>
</dbReference>
<dbReference type="PANTHER" id="PTHR43968">
    <property type="match status" value="1"/>
</dbReference>
<dbReference type="InterPro" id="IPR005442">
    <property type="entry name" value="GST_omega"/>
</dbReference>
<evidence type="ECO:0000256" key="5">
    <source>
        <dbReference type="ARBA" id="ARBA00032186"/>
    </source>
</evidence>
<dbReference type="GO" id="GO:0004364">
    <property type="term" value="F:glutathione transferase activity"/>
    <property type="evidence" value="ECO:0007669"/>
    <property type="project" value="InterPro"/>
</dbReference>